<protein>
    <submittedName>
        <fullName evidence="1">Uncharacterized protein</fullName>
    </submittedName>
</protein>
<name>A0AAN8JSL9_PATCE</name>
<organism evidence="1 2">
    <name type="scientific">Patella caerulea</name>
    <name type="common">Rayed Mediterranean limpet</name>
    <dbReference type="NCBI Taxonomy" id="87958"/>
    <lineage>
        <taxon>Eukaryota</taxon>
        <taxon>Metazoa</taxon>
        <taxon>Spiralia</taxon>
        <taxon>Lophotrochozoa</taxon>
        <taxon>Mollusca</taxon>
        <taxon>Gastropoda</taxon>
        <taxon>Patellogastropoda</taxon>
        <taxon>Patelloidea</taxon>
        <taxon>Patellidae</taxon>
        <taxon>Patella</taxon>
    </lineage>
</organism>
<evidence type="ECO:0000313" key="2">
    <source>
        <dbReference type="Proteomes" id="UP001347796"/>
    </source>
</evidence>
<accession>A0AAN8JSL9</accession>
<comment type="caution">
    <text evidence="1">The sequence shown here is derived from an EMBL/GenBank/DDBJ whole genome shotgun (WGS) entry which is preliminary data.</text>
</comment>
<reference evidence="1 2" key="1">
    <citation type="submission" date="2024-01" db="EMBL/GenBank/DDBJ databases">
        <title>The genome of the rayed Mediterranean limpet Patella caerulea (Linnaeus, 1758).</title>
        <authorList>
            <person name="Anh-Thu Weber A."/>
            <person name="Halstead-Nussloch G."/>
        </authorList>
    </citation>
    <scope>NUCLEOTIDE SEQUENCE [LARGE SCALE GENOMIC DNA]</scope>
    <source>
        <strain evidence="1">AATW-2023a</strain>
        <tissue evidence="1">Whole specimen</tissue>
    </source>
</reference>
<proteinExistence type="predicted"/>
<gene>
    <name evidence="1" type="ORF">SNE40_012533</name>
</gene>
<sequence>MLTLCVLGGGVFDSIDDVVVSSDIDLCKRANLTLRTGGVDSIDDAVGSSDNDLCKRANLTLRTGGIGTLFLSGWTSVLSA</sequence>
<dbReference type="AlphaFoldDB" id="A0AAN8JSL9"/>
<dbReference type="EMBL" id="JAZGQO010000008">
    <property type="protein sequence ID" value="KAK6180364.1"/>
    <property type="molecule type" value="Genomic_DNA"/>
</dbReference>
<keyword evidence="2" id="KW-1185">Reference proteome</keyword>
<evidence type="ECO:0000313" key="1">
    <source>
        <dbReference type="EMBL" id="KAK6180364.1"/>
    </source>
</evidence>
<dbReference type="Proteomes" id="UP001347796">
    <property type="component" value="Unassembled WGS sequence"/>
</dbReference>